<accession>A0A3N4KQC5</accession>
<dbReference type="Proteomes" id="UP000277580">
    <property type="component" value="Unassembled WGS sequence"/>
</dbReference>
<dbReference type="InterPro" id="IPR011012">
    <property type="entry name" value="Longin-like_dom_sf"/>
</dbReference>
<dbReference type="InParanoid" id="A0A3N4KQC5"/>
<dbReference type="GO" id="GO:0005737">
    <property type="term" value="C:cytoplasm"/>
    <property type="evidence" value="ECO:0007669"/>
    <property type="project" value="GOC"/>
</dbReference>
<dbReference type="OrthoDB" id="10252102at2759"/>
<evidence type="ECO:0000313" key="2">
    <source>
        <dbReference type="Proteomes" id="UP000277580"/>
    </source>
</evidence>
<dbReference type="CDD" id="cd14825">
    <property type="entry name" value="TRAPPC2_sedlin"/>
    <property type="match status" value="1"/>
</dbReference>
<name>A0A3N4KQC5_9PEZI</name>
<protein>
    <submittedName>
        <fullName evidence="1">Sedlin</fullName>
    </submittedName>
</protein>
<dbReference type="Gene3D" id="3.30.450.70">
    <property type="match status" value="1"/>
</dbReference>
<sequence length="141" mass="16387">MSFYFAIVGTKDNPLYEAEFGTSKQGGDGVARFREEQRPMNQFIVHSSLDIIEEVQWASSTMYMKCVDRFNNLFVSCFLTAGNIKFLLLHDTKADDAIRQFFTDAYELYAKTLMNPFYEVDMRIVSLVFDARIRNAARKYL</sequence>
<dbReference type="FunCoup" id="A0A3N4KQC5">
    <property type="interactions" value="345"/>
</dbReference>
<dbReference type="InterPro" id="IPR006722">
    <property type="entry name" value="Sedlin"/>
</dbReference>
<gene>
    <name evidence="1" type="ORF">P167DRAFT_487545</name>
</gene>
<dbReference type="EMBL" id="ML119127">
    <property type="protein sequence ID" value="RPB12700.1"/>
    <property type="molecule type" value="Genomic_DNA"/>
</dbReference>
<dbReference type="AlphaFoldDB" id="A0A3N4KQC5"/>
<proteinExistence type="predicted"/>
<evidence type="ECO:0000313" key="1">
    <source>
        <dbReference type="EMBL" id="RPB12700.1"/>
    </source>
</evidence>
<dbReference type="GO" id="GO:0006888">
    <property type="term" value="P:endoplasmic reticulum to Golgi vesicle-mediated transport"/>
    <property type="evidence" value="ECO:0007669"/>
    <property type="project" value="InterPro"/>
</dbReference>
<keyword evidence="2" id="KW-1185">Reference proteome</keyword>
<dbReference type="STRING" id="1392247.A0A3N4KQC5"/>
<organism evidence="1 2">
    <name type="scientific">Morchella conica CCBAS932</name>
    <dbReference type="NCBI Taxonomy" id="1392247"/>
    <lineage>
        <taxon>Eukaryota</taxon>
        <taxon>Fungi</taxon>
        <taxon>Dikarya</taxon>
        <taxon>Ascomycota</taxon>
        <taxon>Pezizomycotina</taxon>
        <taxon>Pezizomycetes</taxon>
        <taxon>Pezizales</taxon>
        <taxon>Morchellaceae</taxon>
        <taxon>Morchella</taxon>
    </lineage>
</organism>
<reference evidence="1 2" key="1">
    <citation type="journal article" date="2018" name="Nat. Ecol. Evol.">
        <title>Pezizomycetes genomes reveal the molecular basis of ectomycorrhizal truffle lifestyle.</title>
        <authorList>
            <person name="Murat C."/>
            <person name="Payen T."/>
            <person name="Noel B."/>
            <person name="Kuo A."/>
            <person name="Morin E."/>
            <person name="Chen J."/>
            <person name="Kohler A."/>
            <person name="Krizsan K."/>
            <person name="Balestrini R."/>
            <person name="Da Silva C."/>
            <person name="Montanini B."/>
            <person name="Hainaut M."/>
            <person name="Levati E."/>
            <person name="Barry K.W."/>
            <person name="Belfiori B."/>
            <person name="Cichocki N."/>
            <person name="Clum A."/>
            <person name="Dockter R.B."/>
            <person name="Fauchery L."/>
            <person name="Guy J."/>
            <person name="Iotti M."/>
            <person name="Le Tacon F."/>
            <person name="Lindquist E.A."/>
            <person name="Lipzen A."/>
            <person name="Malagnac F."/>
            <person name="Mello A."/>
            <person name="Molinier V."/>
            <person name="Miyauchi S."/>
            <person name="Poulain J."/>
            <person name="Riccioni C."/>
            <person name="Rubini A."/>
            <person name="Sitrit Y."/>
            <person name="Splivallo R."/>
            <person name="Traeger S."/>
            <person name="Wang M."/>
            <person name="Zifcakova L."/>
            <person name="Wipf D."/>
            <person name="Zambonelli A."/>
            <person name="Paolocci F."/>
            <person name="Nowrousian M."/>
            <person name="Ottonello S."/>
            <person name="Baldrian P."/>
            <person name="Spatafora J.W."/>
            <person name="Henrissat B."/>
            <person name="Nagy L.G."/>
            <person name="Aury J.M."/>
            <person name="Wincker P."/>
            <person name="Grigoriev I.V."/>
            <person name="Bonfante P."/>
            <person name="Martin F.M."/>
        </authorList>
    </citation>
    <scope>NUCLEOTIDE SEQUENCE [LARGE SCALE GENOMIC DNA]</scope>
    <source>
        <strain evidence="1 2">CCBAS932</strain>
    </source>
</reference>
<dbReference type="SUPFAM" id="SSF64356">
    <property type="entry name" value="SNARE-like"/>
    <property type="match status" value="1"/>
</dbReference>
<dbReference type="Pfam" id="PF04628">
    <property type="entry name" value="Sedlin_N"/>
    <property type="match status" value="1"/>
</dbReference>
<dbReference type="PANTHER" id="PTHR12403">
    <property type="entry name" value="TRAFFICKING PROTEIN PARTICLE COMPLEX SUBUNIT 2"/>
    <property type="match status" value="1"/>
</dbReference>